<dbReference type="NCBIfam" id="TIGR01511">
    <property type="entry name" value="ATPase-IB1_Cu"/>
    <property type="match status" value="1"/>
</dbReference>
<dbReference type="GO" id="GO:0005886">
    <property type="term" value="C:plasma membrane"/>
    <property type="evidence" value="ECO:0007669"/>
    <property type="project" value="UniProtKB-SubCell"/>
</dbReference>
<dbReference type="InterPro" id="IPR027256">
    <property type="entry name" value="P-typ_ATPase_IB"/>
</dbReference>
<dbReference type="NCBIfam" id="TIGR01525">
    <property type="entry name" value="ATPase-IB_hvy"/>
    <property type="match status" value="1"/>
</dbReference>
<dbReference type="InterPro" id="IPR012348">
    <property type="entry name" value="RNR-like"/>
</dbReference>
<keyword evidence="14" id="KW-0614">Plasmid</keyword>
<dbReference type="PATRIC" id="fig|158500.4.peg.3135"/>
<evidence type="ECO:0000313" key="15">
    <source>
        <dbReference type="EMBL" id="EZP81012.1"/>
    </source>
</evidence>
<evidence type="ECO:0000256" key="12">
    <source>
        <dbReference type="SAM" id="MobiDB-lite"/>
    </source>
</evidence>
<dbReference type="NCBIfam" id="TIGR01494">
    <property type="entry name" value="ATPase_P-type"/>
    <property type="match status" value="1"/>
</dbReference>
<dbReference type="Proteomes" id="UP000094626">
    <property type="component" value="Plasmid pSA3"/>
</dbReference>
<dbReference type="SUPFAM" id="SSF56784">
    <property type="entry name" value="HAD-like"/>
    <property type="match status" value="1"/>
</dbReference>
<keyword evidence="8" id="KW-1278">Translocase</keyword>
<dbReference type="GO" id="GO:0016887">
    <property type="term" value="F:ATP hydrolysis activity"/>
    <property type="evidence" value="ECO:0007669"/>
    <property type="project" value="InterPro"/>
</dbReference>
<reference evidence="15 16" key="1">
    <citation type="submission" date="2014-03" db="EMBL/GenBank/DDBJ databases">
        <title>Whole genome sequence of Novosphingobium resinovorum KF1.</title>
        <authorList>
            <person name="Gan H.M."/>
            <person name="Gan H.Y."/>
            <person name="Chew T.H."/>
            <person name="Savka M.A."/>
        </authorList>
    </citation>
    <scope>NUCLEOTIDE SEQUENCE [LARGE SCALE GENOMIC DNA]</scope>
    <source>
        <strain evidence="15 16">KF1</strain>
    </source>
</reference>
<evidence type="ECO:0000256" key="4">
    <source>
        <dbReference type="ARBA" id="ARBA00022692"/>
    </source>
</evidence>
<feature type="transmembrane region" description="Helical" evidence="11">
    <location>
        <begin position="238"/>
        <end position="257"/>
    </location>
</feature>
<dbReference type="InterPro" id="IPR008250">
    <property type="entry name" value="ATPase_P-typ_transduc_dom_A_sf"/>
</dbReference>
<dbReference type="EMBL" id="JFYZ01000014">
    <property type="protein sequence ID" value="EZP81012.1"/>
    <property type="molecule type" value="Genomic_DNA"/>
</dbReference>
<dbReference type="PANTHER" id="PTHR43520">
    <property type="entry name" value="ATP7, ISOFORM B"/>
    <property type="match status" value="1"/>
</dbReference>
<reference evidence="17" key="3">
    <citation type="journal article" date="2017" name="J. Biotechnol.">
        <title>Complete genome sequence of Novosphingobium resinovorum SA1, a versatile xenobiotic-degrading bacterium capable of utilizing sulfanilic acid.</title>
        <authorList>
            <person name="Hegedus B."/>
            <person name="Kos P.B."/>
            <person name="Balint B."/>
            <person name="Maroti G."/>
            <person name="Gan H.M."/>
            <person name="Perei K."/>
            <person name="Rakhely G."/>
        </authorList>
    </citation>
    <scope>NUCLEOTIDE SEQUENCE [LARGE SCALE GENOMIC DNA]</scope>
    <source>
        <strain evidence="17">SA1</strain>
    </source>
</reference>
<feature type="region of interest" description="Disordered" evidence="12">
    <location>
        <begin position="1"/>
        <end position="39"/>
    </location>
</feature>
<dbReference type="InterPro" id="IPR009078">
    <property type="entry name" value="Ferritin-like_SF"/>
</dbReference>
<dbReference type="OrthoDB" id="9813266at2"/>
<dbReference type="SUPFAM" id="SSF47240">
    <property type="entry name" value="Ferritin-like"/>
    <property type="match status" value="1"/>
</dbReference>
<dbReference type="Proteomes" id="UP000024329">
    <property type="component" value="Unassembled WGS sequence"/>
</dbReference>
<evidence type="ECO:0000256" key="2">
    <source>
        <dbReference type="ARBA" id="ARBA00006024"/>
    </source>
</evidence>
<dbReference type="GO" id="GO:0005524">
    <property type="term" value="F:ATP binding"/>
    <property type="evidence" value="ECO:0007669"/>
    <property type="project" value="UniProtKB-UniRule"/>
</dbReference>
<reference evidence="14" key="2">
    <citation type="submission" date="2016-08" db="EMBL/GenBank/DDBJ databases">
        <authorList>
            <person name="Seilhamer J.J."/>
        </authorList>
    </citation>
    <scope>NUCLEOTIDE SEQUENCE [LARGE SCALE GENOMIC DNA]</scope>
    <source>
        <strain evidence="14">SA1</strain>
        <plasmid evidence="14">pSA3</plasmid>
    </source>
</reference>
<evidence type="ECO:0000256" key="9">
    <source>
        <dbReference type="ARBA" id="ARBA00022989"/>
    </source>
</evidence>
<dbReference type="InterPro" id="IPR023298">
    <property type="entry name" value="ATPase_P-typ_TM_dom_sf"/>
</dbReference>
<dbReference type="InterPro" id="IPR007029">
    <property type="entry name" value="YHS_dom"/>
</dbReference>
<feature type="compositionally biased region" description="Basic and acidic residues" evidence="12">
    <location>
        <begin position="89"/>
        <end position="111"/>
    </location>
</feature>
<feature type="domain" description="TRASH" evidence="13">
    <location>
        <begin position="38"/>
        <end position="76"/>
    </location>
</feature>
<dbReference type="Pfam" id="PF19335">
    <property type="entry name" value="HMBD"/>
    <property type="match status" value="1"/>
</dbReference>
<dbReference type="Pfam" id="PF00122">
    <property type="entry name" value="E1-E2_ATPase"/>
    <property type="match status" value="1"/>
</dbReference>
<gene>
    <name evidence="14" type="ORF">BES08_30970</name>
    <name evidence="15" type="ORF">BV97_03066</name>
</gene>
<comment type="subcellular location">
    <subcellularLocation>
        <location evidence="1">Cell membrane</location>
        <topology evidence="1">Multi-pass membrane protein</topology>
    </subcellularLocation>
</comment>
<evidence type="ECO:0000313" key="16">
    <source>
        <dbReference type="Proteomes" id="UP000024329"/>
    </source>
</evidence>
<dbReference type="AlphaFoldDB" id="A0A031JXB2"/>
<feature type="compositionally biased region" description="Basic and acidic residues" evidence="12">
    <location>
        <begin position="1"/>
        <end position="12"/>
    </location>
</feature>
<dbReference type="SUPFAM" id="SSF81665">
    <property type="entry name" value="Calcium ATPase, transmembrane domain M"/>
    <property type="match status" value="1"/>
</dbReference>
<dbReference type="CDD" id="cd02094">
    <property type="entry name" value="P-type_ATPase_Cu-like"/>
    <property type="match status" value="1"/>
</dbReference>
<dbReference type="Gene3D" id="1.10.620.20">
    <property type="entry name" value="Ribonucleotide Reductase, subunit A"/>
    <property type="match status" value="1"/>
</dbReference>
<dbReference type="InterPro" id="IPR011017">
    <property type="entry name" value="TRASH_dom"/>
</dbReference>
<evidence type="ECO:0000256" key="3">
    <source>
        <dbReference type="ARBA" id="ARBA00022475"/>
    </source>
</evidence>
<keyword evidence="7 11" id="KW-0067">ATP-binding</keyword>
<dbReference type="KEGG" id="nre:BES08_30970"/>
<dbReference type="InterPro" id="IPR045800">
    <property type="entry name" value="HMBD"/>
</dbReference>
<dbReference type="PROSITE" id="PS00154">
    <property type="entry name" value="ATPASE_E1_E2"/>
    <property type="match status" value="1"/>
</dbReference>
<dbReference type="InterPro" id="IPR018303">
    <property type="entry name" value="ATPase_P-typ_P_site"/>
</dbReference>
<dbReference type="InterPro" id="IPR023299">
    <property type="entry name" value="ATPase_P-typ_cyto_dom_N"/>
</dbReference>
<feature type="transmembrane region" description="Helical" evidence="11">
    <location>
        <begin position="431"/>
        <end position="453"/>
    </location>
</feature>
<evidence type="ECO:0000256" key="8">
    <source>
        <dbReference type="ARBA" id="ARBA00022967"/>
    </source>
</evidence>
<dbReference type="Gene3D" id="3.40.1110.10">
    <property type="entry name" value="Calcium-transporting ATPase, cytoplasmic domain N"/>
    <property type="match status" value="1"/>
</dbReference>
<evidence type="ECO:0000256" key="10">
    <source>
        <dbReference type="ARBA" id="ARBA00023136"/>
    </source>
</evidence>
<name>A0A031JXB2_9SPHN</name>
<feature type="transmembrane region" description="Helical" evidence="11">
    <location>
        <begin position="277"/>
        <end position="295"/>
    </location>
</feature>
<dbReference type="InterPro" id="IPR023214">
    <property type="entry name" value="HAD_sf"/>
</dbReference>
<sequence>MADDDQKSERAAEVTGAHGHHHHHEPDGETPSGHVDHDPVCGMVVDPARTAHNAEYEGERYVFCSAGCKAKFDADPVHYAALAAHAAHHHEGAAAHGDHSHHSHTHGPDTHEHHHVAAVTATATEGTIWTCPMHPEIRRDAPGSCPICGMALEPLIAAADAGPSPELADMTRRFWIGLVLALPVFLLEMGGHLIPALHHLVPMRISIWIQFALATPVVLWAGWPFFERGWASIVNRSLNMFTLIAMGTGVAWGYSIVATFAPQLYPQAFRGADGTVAVYYEAAAVITVLVLLGQVMELRAREQTSGAIRALLNLAPKTARRIGRNNAEEDIPVEAVVIGDRLRVRPGETVPVDGVVEQGRSSIDESMVTGESMPVTRVVGEAVVGGTLNQTGALVIRAEKVGRDTMLARIVQMVADAQRSRAPIQRMADQVSGWFVPVVIAVALLAFAAWGVWGPEPRLAHGLIAAVSVLIIACPCALGLATPMSIMVGIGKGAAAGVLIKNAEALERMEKIDTLVVDKTGTLTEGKPAVTRIVVAPRFVEETILRLAAGVEKASEHPLARAIVAAADERKITIPDVADFDSPTGKGAIGRVEGRHVVLGSTTFLAEHGVDTAPLAAQADELRRDGATAIYIGIDKAIGGIFAIADTIKATTPEALKALHAEGIRIVMLTGDNRTTAEAVARKLGIDEVEADVLPDQKAAVVERLKAQGKVVAMAGDGVNDAPALAAADVGIAMGSGTDVAIESAGVTLLKGDLTGIVRARRLSQATMANIRQNLAFAFIYNAAGVPIAAGALYPTFGLLLSPIIAAAAMALSSVSVIGNSLRLRTVKA</sequence>
<feature type="transmembrane region" description="Helical" evidence="11">
    <location>
        <begin position="207"/>
        <end position="226"/>
    </location>
</feature>
<dbReference type="SFLD" id="SFLDS00003">
    <property type="entry name" value="Haloacid_Dehalogenase"/>
    <property type="match status" value="1"/>
</dbReference>
<feature type="transmembrane region" description="Helical" evidence="11">
    <location>
        <begin position="459"/>
        <end position="482"/>
    </location>
</feature>
<dbReference type="SFLD" id="SFLDF00027">
    <property type="entry name" value="p-type_atpase"/>
    <property type="match status" value="1"/>
</dbReference>
<dbReference type="PRINTS" id="PR00943">
    <property type="entry name" value="CUATPASE"/>
</dbReference>
<evidence type="ECO:0000313" key="17">
    <source>
        <dbReference type="Proteomes" id="UP000094626"/>
    </source>
</evidence>
<dbReference type="eggNOG" id="COG2217">
    <property type="taxonomic scope" value="Bacteria"/>
</dbReference>
<dbReference type="GO" id="GO:0043682">
    <property type="term" value="F:P-type divalent copper transporter activity"/>
    <property type="evidence" value="ECO:0007669"/>
    <property type="project" value="TreeGrafter"/>
</dbReference>
<dbReference type="Pfam" id="PF00702">
    <property type="entry name" value="Hydrolase"/>
    <property type="match status" value="1"/>
</dbReference>
<evidence type="ECO:0000256" key="5">
    <source>
        <dbReference type="ARBA" id="ARBA00022723"/>
    </source>
</evidence>
<keyword evidence="3 11" id="KW-1003">Cell membrane</keyword>
<dbReference type="SFLD" id="SFLDG00002">
    <property type="entry name" value="C1.7:_P-type_atpase_like"/>
    <property type="match status" value="1"/>
</dbReference>
<dbReference type="PANTHER" id="PTHR43520:SF8">
    <property type="entry name" value="P-TYPE CU(+) TRANSPORTER"/>
    <property type="match status" value="1"/>
</dbReference>
<feature type="transmembrane region" description="Helical" evidence="11">
    <location>
        <begin position="775"/>
        <end position="794"/>
    </location>
</feature>
<feature type="transmembrane region" description="Helical" evidence="11">
    <location>
        <begin position="174"/>
        <end position="195"/>
    </location>
</feature>
<evidence type="ECO:0000259" key="13">
    <source>
        <dbReference type="SMART" id="SM00746"/>
    </source>
</evidence>
<geneLocation type="plasmid" evidence="14 17">
    <name>pSA3</name>
</geneLocation>
<dbReference type="FunFam" id="2.70.150.10:FF:000020">
    <property type="entry name" value="Copper-exporting P-type ATPase A"/>
    <property type="match status" value="1"/>
</dbReference>
<dbReference type="Pfam" id="PF04945">
    <property type="entry name" value="YHS"/>
    <property type="match status" value="1"/>
</dbReference>
<dbReference type="GO" id="GO:0016491">
    <property type="term" value="F:oxidoreductase activity"/>
    <property type="evidence" value="ECO:0007669"/>
    <property type="project" value="InterPro"/>
</dbReference>
<evidence type="ECO:0000256" key="1">
    <source>
        <dbReference type="ARBA" id="ARBA00004651"/>
    </source>
</evidence>
<organism evidence="15 16">
    <name type="scientific">Novosphingobium resinovorum</name>
    <dbReference type="NCBI Taxonomy" id="158500"/>
    <lineage>
        <taxon>Bacteria</taxon>
        <taxon>Pseudomonadati</taxon>
        <taxon>Pseudomonadota</taxon>
        <taxon>Alphaproteobacteria</taxon>
        <taxon>Sphingomonadales</taxon>
        <taxon>Sphingomonadaceae</taxon>
        <taxon>Novosphingobium</taxon>
    </lineage>
</organism>
<dbReference type="RefSeq" id="WP_017503236.1">
    <property type="nucleotide sequence ID" value="NZ_CP017078.1"/>
</dbReference>
<evidence type="ECO:0000256" key="6">
    <source>
        <dbReference type="ARBA" id="ARBA00022741"/>
    </source>
</evidence>
<keyword evidence="5 11" id="KW-0479">Metal-binding</keyword>
<evidence type="ECO:0000256" key="7">
    <source>
        <dbReference type="ARBA" id="ARBA00022840"/>
    </source>
</evidence>
<keyword evidence="17" id="KW-1185">Reference proteome</keyword>
<dbReference type="Gene3D" id="3.40.50.1000">
    <property type="entry name" value="HAD superfamily/HAD-like"/>
    <property type="match status" value="1"/>
</dbReference>
<dbReference type="GO" id="GO:0060003">
    <property type="term" value="P:copper ion export"/>
    <property type="evidence" value="ECO:0007669"/>
    <property type="project" value="UniProtKB-ARBA"/>
</dbReference>
<comment type="similarity">
    <text evidence="2 11">Belongs to the cation transport ATPase (P-type) (TC 3.A.3) family. Type IB subfamily.</text>
</comment>
<accession>A0A031JXB2</accession>
<keyword evidence="6 11" id="KW-0547">Nucleotide-binding</keyword>
<dbReference type="GO" id="GO:0055070">
    <property type="term" value="P:copper ion homeostasis"/>
    <property type="evidence" value="ECO:0007669"/>
    <property type="project" value="TreeGrafter"/>
</dbReference>
<dbReference type="InterPro" id="IPR044492">
    <property type="entry name" value="P_typ_ATPase_HD_dom"/>
</dbReference>
<dbReference type="InterPro" id="IPR059000">
    <property type="entry name" value="ATPase_P-type_domA"/>
</dbReference>
<dbReference type="GO" id="GO:0005507">
    <property type="term" value="F:copper ion binding"/>
    <property type="evidence" value="ECO:0007669"/>
    <property type="project" value="TreeGrafter"/>
</dbReference>
<keyword evidence="10 11" id="KW-0472">Membrane</keyword>
<keyword evidence="9 11" id="KW-1133">Transmembrane helix</keyword>
<dbReference type="SUPFAM" id="SSF81653">
    <property type="entry name" value="Calcium ATPase, transduction domain A"/>
    <property type="match status" value="1"/>
</dbReference>
<feature type="region of interest" description="Disordered" evidence="12">
    <location>
        <begin position="88"/>
        <end position="111"/>
    </location>
</feature>
<keyword evidence="4 11" id="KW-0812">Transmembrane</keyword>
<proteinExistence type="inferred from homology"/>
<dbReference type="EMBL" id="CP017078">
    <property type="protein sequence ID" value="AOR81269.1"/>
    <property type="molecule type" value="Genomic_DNA"/>
</dbReference>
<dbReference type="InterPro" id="IPR036412">
    <property type="entry name" value="HAD-like_sf"/>
</dbReference>
<feature type="transmembrane region" description="Helical" evidence="11">
    <location>
        <begin position="800"/>
        <end position="822"/>
    </location>
</feature>
<evidence type="ECO:0000256" key="11">
    <source>
        <dbReference type="RuleBase" id="RU362081"/>
    </source>
</evidence>
<dbReference type="SMART" id="SM00746">
    <property type="entry name" value="TRASH"/>
    <property type="match status" value="1"/>
</dbReference>
<dbReference type="PRINTS" id="PR00119">
    <property type="entry name" value="CATATPASE"/>
</dbReference>
<protein>
    <submittedName>
        <fullName evidence="14">Copper-translocating P-type ATPase</fullName>
    </submittedName>
    <submittedName>
        <fullName evidence="15">Heavy metal translocating P-type ATPase</fullName>
    </submittedName>
</protein>
<dbReference type="Gene3D" id="2.70.150.10">
    <property type="entry name" value="Calcium-transporting ATPase, cytoplasmic transduction domain A"/>
    <property type="match status" value="1"/>
</dbReference>
<evidence type="ECO:0000313" key="14">
    <source>
        <dbReference type="EMBL" id="AOR81269.1"/>
    </source>
</evidence>
<dbReference type="InterPro" id="IPR001757">
    <property type="entry name" value="P_typ_ATPase"/>
</dbReference>